<dbReference type="InterPro" id="IPR006015">
    <property type="entry name" value="Universal_stress_UspA"/>
</dbReference>
<sequence length="267" mass="28969">MKNVLLLVHDDQGQESRLQAALDLTRALDGHLACLDVVAVPALVGDPLAADASAILLQDERAREDRNIERLRARLGCEDVAWDMRSLVGDLAPALEDAAALADVIVVNRTLTATTRHDLKELASELILRSGKPILAVPEDASSFEVRGRAIVAWDGSAACTAALRAAVPLLHLAESVILLEIDDGALETSVRDAATYLSRHDIHPLIRFEKLLGRTVPDVLLAEIRDRRADYMVMGGYGRGRLVETLFGGVTRALLRQSPVPLFVAR</sequence>
<proteinExistence type="inferred from homology"/>
<reference evidence="3 4" key="1">
    <citation type="submission" date="2014-05" db="EMBL/GenBank/DDBJ databases">
        <title>Genome Announcement of Sphingobium lucknowense F2.</title>
        <authorList>
            <person name="Lal R."/>
            <person name="Negi V."/>
            <person name="Lata P."/>
            <person name="Sangwan N."/>
            <person name="Gupta S.K."/>
            <person name="Rao D.L.N."/>
            <person name="Das S."/>
        </authorList>
    </citation>
    <scope>NUCLEOTIDE SEQUENCE [LARGE SCALE GENOMIC DNA]</scope>
    <source>
        <strain evidence="3 4">F2</strain>
    </source>
</reference>
<accession>A0A8E0WWD7</accession>
<evidence type="ECO:0000313" key="4">
    <source>
        <dbReference type="Proteomes" id="UP000028135"/>
    </source>
</evidence>
<feature type="domain" description="UspA" evidence="2">
    <location>
        <begin position="150"/>
        <end position="267"/>
    </location>
</feature>
<dbReference type="Proteomes" id="UP000028135">
    <property type="component" value="Unassembled WGS sequence"/>
</dbReference>
<evidence type="ECO:0000313" key="3">
    <source>
        <dbReference type="EMBL" id="KER38113.1"/>
    </source>
</evidence>
<evidence type="ECO:0000256" key="1">
    <source>
        <dbReference type="ARBA" id="ARBA00008791"/>
    </source>
</evidence>
<dbReference type="PANTHER" id="PTHR46268">
    <property type="entry name" value="STRESS RESPONSE PROTEIN NHAX"/>
    <property type="match status" value="1"/>
</dbReference>
<dbReference type="EMBL" id="JANF02000004">
    <property type="protein sequence ID" value="KER38113.1"/>
    <property type="molecule type" value="Genomic_DNA"/>
</dbReference>
<name>A0A8E0WWD7_9SPHN</name>
<comment type="similarity">
    <text evidence="1">Belongs to the universal stress protein A family.</text>
</comment>
<dbReference type="CDD" id="cd00293">
    <property type="entry name" value="USP-like"/>
    <property type="match status" value="1"/>
</dbReference>
<evidence type="ECO:0000259" key="2">
    <source>
        <dbReference type="Pfam" id="PF00582"/>
    </source>
</evidence>
<dbReference type="InterPro" id="IPR006016">
    <property type="entry name" value="UspA"/>
</dbReference>
<organism evidence="3 4">
    <name type="scientific">Sphingobium indicum F2</name>
    <dbReference type="NCBI Taxonomy" id="1450518"/>
    <lineage>
        <taxon>Bacteria</taxon>
        <taxon>Pseudomonadati</taxon>
        <taxon>Pseudomonadota</taxon>
        <taxon>Alphaproteobacteria</taxon>
        <taxon>Sphingomonadales</taxon>
        <taxon>Sphingomonadaceae</taxon>
        <taxon>Sphingobium</taxon>
    </lineage>
</organism>
<dbReference type="PANTHER" id="PTHR46268:SF15">
    <property type="entry name" value="UNIVERSAL STRESS PROTEIN HP_0031"/>
    <property type="match status" value="1"/>
</dbReference>
<dbReference type="Pfam" id="PF00582">
    <property type="entry name" value="Usp"/>
    <property type="match status" value="1"/>
</dbReference>
<dbReference type="SUPFAM" id="SSF52402">
    <property type="entry name" value="Adenine nucleotide alpha hydrolases-like"/>
    <property type="match status" value="2"/>
</dbReference>
<comment type="caution">
    <text evidence="3">The sequence shown here is derived from an EMBL/GenBank/DDBJ whole genome shotgun (WGS) entry which is preliminary data.</text>
</comment>
<protein>
    <submittedName>
        <fullName evidence="3">Universal stress protein UspA</fullName>
    </submittedName>
</protein>
<gene>
    <name evidence="3" type="ORF">AL00_01935</name>
</gene>
<dbReference type="AlphaFoldDB" id="A0A8E0WWD7"/>
<dbReference type="Gene3D" id="3.40.50.12370">
    <property type="match status" value="1"/>
</dbReference>
<dbReference type="RefSeq" id="WP_020820354.1">
    <property type="nucleotide sequence ID" value="NZ_JANF02000004.1"/>
</dbReference>
<dbReference type="PRINTS" id="PR01438">
    <property type="entry name" value="UNVRSLSTRESS"/>
</dbReference>